<name>A0ABP5H531_9ACTN</name>
<keyword evidence="2" id="KW-1185">Reference proteome</keyword>
<organism evidence="1 2">
    <name type="scientific">Catenulispora yoronensis</name>
    <dbReference type="NCBI Taxonomy" id="450799"/>
    <lineage>
        <taxon>Bacteria</taxon>
        <taxon>Bacillati</taxon>
        <taxon>Actinomycetota</taxon>
        <taxon>Actinomycetes</taxon>
        <taxon>Catenulisporales</taxon>
        <taxon>Catenulisporaceae</taxon>
        <taxon>Catenulispora</taxon>
    </lineage>
</organism>
<evidence type="ECO:0008006" key="3">
    <source>
        <dbReference type="Google" id="ProtNLM"/>
    </source>
</evidence>
<gene>
    <name evidence="1" type="ORF">GCM10009839_87910</name>
</gene>
<protein>
    <recommendedName>
        <fullName evidence="3">Translocase</fullName>
    </recommendedName>
</protein>
<dbReference type="RefSeq" id="WP_344671705.1">
    <property type="nucleotide sequence ID" value="NZ_BAAAQN010000090.1"/>
</dbReference>
<comment type="caution">
    <text evidence="1">The sequence shown here is derived from an EMBL/GenBank/DDBJ whole genome shotgun (WGS) entry which is preliminary data.</text>
</comment>
<evidence type="ECO:0000313" key="1">
    <source>
        <dbReference type="EMBL" id="GAA2063078.1"/>
    </source>
</evidence>
<proteinExistence type="predicted"/>
<sequence length="74" mass="8120">MFQRLIEVGLIALVGWALFSRGRLVDSVRNVRKSARIMKSEIQSAADDVELPESQVIPGQIVDGGARRADNAKN</sequence>
<dbReference type="EMBL" id="BAAAQN010000090">
    <property type="protein sequence ID" value="GAA2063078.1"/>
    <property type="molecule type" value="Genomic_DNA"/>
</dbReference>
<dbReference type="Proteomes" id="UP001500751">
    <property type="component" value="Unassembled WGS sequence"/>
</dbReference>
<accession>A0ABP5H531</accession>
<reference evidence="2" key="1">
    <citation type="journal article" date="2019" name="Int. J. Syst. Evol. Microbiol.">
        <title>The Global Catalogue of Microorganisms (GCM) 10K type strain sequencing project: providing services to taxonomists for standard genome sequencing and annotation.</title>
        <authorList>
            <consortium name="The Broad Institute Genomics Platform"/>
            <consortium name="The Broad Institute Genome Sequencing Center for Infectious Disease"/>
            <person name="Wu L."/>
            <person name="Ma J."/>
        </authorList>
    </citation>
    <scope>NUCLEOTIDE SEQUENCE [LARGE SCALE GENOMIC DNA]</scope>
    <source>
        <strain evidence="2">JCM 16014</strain>
    </source>
</reference>
<evidence type="ECO:0000313" key="2">
    <source>
        <dbReference type="Proteomes" id="UP001500751"/>
    </source>
</evidence>